<evidence type="ECO:0000313" key="1">
    <source>
        <dbReference type="EMBL" id="QJA68492.1"/>
    </source>
</evidence>
<organism evidence="1">
    <name type="scientific">viral metagenome</name>
    <dbReference type="NCBI Taxonomy" id="1070528"/>
    <lineage>
        <taxon>unclassified sequences</taxon>
        <taxon>metagenomes</taxon>
        <taxon>organismal metagenomes</taxon>
    </lineage>
</organism>
<protein>
    <submittedName>
        <fullName evidence="1">Uncharacterized protein</fullName>
    </submittedName>
</protein>
<dbReference type="AlphaFoldDB" id="A0A6M3JHE2"/>
<name>A0A6M3JHE2_9ZZZZ</name>
<accession>A0A6M3JHE2</accession>
<reference evidence="1" key="1">
    <citation type="submission" date="2020-03" db="EMBL/GenBank/DDBJ databases">
        <title>The deep terrestrial virosphere.</title>
        <authorList>
            <person name="Holmfeldt K."/>
            <person name="Nilsson E."/>
            <person name="Simone D."/>
            <person name="Lopez-Fernandez M."/>
            <person name="Wu X."/>
            <person name="de Brujin I."/>
            <person name="Lundin D."/>
            <person name="Andersson A."/>
            <person name="Bertilsson S."/>
            <person name="Dopson M."/>
        </authorList>
    </citation>
    <scope>NUCLEOTIDE SEQUENCE</scope>
    <source>
        <strain evidence="1">MM415A06377</strain>
    </source>
</reference>
<dbReference type="EMBL" id="MT141622">
    <property type="protein sequence ID" value="QJA68492.1"/>
    <property type="molecule type" value="Genomic_DNA"/>
</dbReference>
<proteinExistence type="predicted"/>
<sequence length="80" mass="9760">MSEKEWTAKELIDLYRQWSDEKWCAGFMDPSPDRVRDFRTWLHASDFQESVVSIITDYEFEMLEEFRKQEREDQCEGGDR</sequence>
<gene>
    <name evidence="1" type="ORF">MM415A06377_0005</name>
</gene>